<keyword evidence="3" id="KW-1185">Reference proteome</keyword>
<proteinExistence type="predicted"/>
<accession>A0A1H3XU24</accession>
<dbReference type="EMBL" id="FNRM01000001">
    <property type="protein sequence ID" value="SEA02371.1"/>
    <property type="molecule type" value="Genomic_DNA"/>
</dbReference>
<organism evidence="2 3">
    <name type="scientific">Alkalimonas amylolytica</name>
    <dbReference type="NCBI Taxonomy" id="152573"/>
    <lineage>
        <taxon>Bacteria</taxon>
        <taxon>Pseudomonadati</taxon>
        <taxon>Pseudomonadota</taxon>
        <taxon>Gammaproteobacteria</taxon>
        <taxon>Alkalimonas</taxon>
    </lineage>
</organism>
<feature type="signal peptide" evidence="1">
    <location>
        <begin position="1"/>
        <end position="25"/>
    </location>
</feature>
<feature type="chain" id="PRO_5011524589" evidence="1">
    <location>
        <begin position="26"/>
        <end position="121"/>
    </location>
</feature>
<dbReference type="Pfam" id="PF10048">
    <property type="entry name" value="DUF2282"/>
    <property type="match status" value="1"/>
</dbReference>
<evidence type="ECO:0000256" key="1">
    <source>
        <dbReference type="SAM" id="SignalP"/>
    </source>
</evidence>
<gene>
    <name evidence="2" type="ORF">SAMN04488051_101376</name>
</gene>
<evidence type="ECO:0000313" key="3">
    <source>
        <dbReference type="Proteomes" id="UP000198773"/>
    </source>
</evidence>
<dbReference type="OrthoDB" id="1551288at2"/>
<name>A0A1H3XU24_ALKAM</name>
<dbReference type="RefSeq" id="WP_091338591.1">
    <property type="nucleotide sequence ID" value="NZ_FNRM01000001.1"/>
</dbReference>
<dbReference type="STRING" id="152573.SAMN04488051_101376"/>
<evidence type="ECO:0000313" key="2">
    <source>
        <dbReference type="EMBL" id="SEA02371.1"/>
    </source>
</evidence>
<keyword evidence="1" id="KW-0732">Signal</keyword>
<sequence length="121" mass="12829">MKQPNLTKLLLAGVAMASVVGVAQAGPNAQLSLAENAPESVQQNFEKWMAGERVRGRRDKCYGIALAGQNDCRAGAGTSCEGTSTVDFQGNAWTYTPRGTCEYIVTPHGPASTSELDRNNP</sequence>
<reference evidence="2 3" key="1">
    <citation type="submission" date="2016-10" db="EMBL/GenBank/DDBJ databases">
        <authorList>
            <person name="de Groot N.N."/>
        </authorList>
    </citation>
    <scope>NUCLEOTIDE SEQUENCE [LARGE SCALE GENOMIC DNA]</scope>
    <source>
        <strain evidence="2 3">CGMCC 1.3430</strain>
    </source>
</reference>
<dbReference type="InterPro" id="IPR018740">
    <property type="entry name" value="DUF2282_membr"/>
</dbReference>
<dbReference type="AlphaFoldDB" id="A0A1H3XU24"/>
<dbReference type="Proteomes" id="UP000198773">
    <property type="component" value="Unassembled WGS sequence"/>
</dbReference>
<protein>
    <submittedName>
        <fullName evidence="2">Predicted integral membrane protein</fullName>
    </submittedName>
</protein>